<reference evidence="3 4" key="1">
    <citation type="submission" date="2016-03" db="EMBL/GenBank/DDBJ databases">
        <title>Draft genome sequence of the Vibrio tubiashii subs. europaeus.</title>
        <authorList>
            <person name="Spinard E."/>
            <person name="Dubert J."/>
            <person name="Nelson D.R."/>
            <person name="Barja J.L."/>
        </authorList>
    </citation>
    <scope>NUCLEOTIDE SEQUENCE [LARGE SCALE GENOMIC DNA]</scope>
    <source>
        <strain evidence="4">PP-638</strain>
        <strain evidence="3">PP2-638</strain>
    </source>
</reference>
<feature type="domain" description="STAS" evidence="1">
    <location>
        <begin position="1"/>
        <end position="94"/>
    </location>
</feature>
<keyword evidence="5" id="KW-1185">Reference proteome</keyword>
<reference evidence="2" key="2">
    <citation type="submission" date="2022-11" db="EMBL/GenBank/DDBJ databases">
        <title>Role of the vibriolysin VemA secreted by the emergent pathogen Vibrio europaeus in the colonization of Manila clam mucus.</title>
        <authorList>
            <person name="Martinez C."/>
            <person name="Rodriguez S."/>
            <person name="Vences A."/>
            <person name="Barja J.L."/>
            <person name="Toranzo A.E."/>
            <person name="Dubert J."/>
        </authorList>
    </citation>
    <scope>NUCLEOTIDE SEQUENCE</scope>
    <source>
        <strain evidence="2">3454</strain>
    </source>
</reference>
<comment type="caution">
    <text evidence="3">The sequence shown here is derived from an EMBL/GenBank/DDBJ whole genome shotgun (WGS) entry which is preliminary data.</text>
</comment>
<evidence type="ECO:0000313" key="2">
    <source>
        <dbReference type="EMBL" id="MDC5741525.1"/>
    </source>
</evidence>
<dbReference type="Proteomes" id="UP000094761">
    <property type="component" value="Unassembled WGS sequence"/>
</dbReference>
<organism evidence="3 4">
    <name type="scientific">Vibrio europaeus</name>
    <dbReference type="NCBI Taxonomy" id="300876"/>
    <lineage>
        <taxon>Bacteria</taxon>
        <taxon>Pseudomonadati</taxon>
        <taxon>Pseudomonadota</taxon>
        <taxon>Gammaproteobacteria</taxon>
        <taxon>Vibrionales</taxon>
        <taxon>Vibrionaceae</taxon>
        <taxon>Vibrio</taxon>
        <taxon>Vibrio oreintalis group</taxon>
    </lineage>
</organism>
<dbReference type="AlphaFoldDB" id="A0A178JF29"/>
<dbReference type="GeneID" id="78075320"/>
<evidence type="ECO:0000313" key="5">
    <source>
        <dbReference type="Proteomes" id="UP001150001"/>
    </source>
</evidence>
<dbReference type="Pfam" id="PF13466">
    <property type="entry name" value="STAS_2"/>
    <property type="match status" value="1"/>
</dbReference>
<accession>A0A178JF29</accession>
<proteinExistence type="predicted"/>
<dbReference type="PANTHER" id="PTHR35849:SF2">
    <property type="entry name" value="BLR2341 PROTEIN"/>
    <property type="match status" value="1"/>
</dbReference>
<dbReference type="EMBL" id="LUAX01000001">
    <property type="protein sequence ID" value="OAN00763.1"/>
    <property type="molecule type" value="Genomic_DNA"/>
</dbReference>
<dbReference type="InterPro" id="IPR058548">
    <property type="entry name" value="MlaB-like_STAS"/>
</dbReference>
<protein>
    <submittedName>
        <fullName evidence="2">STAS domain-containing protein</fullName>
    </submittedName>
</protein>
<dbReference type="OrthoDB" id="3296574at2"/>
<dbReference type="EMBL" id="JAPFIT010000018">
    <property type="protein sequence ID" value="MDC5741525.1"/>
    <property type="molecule type" value="Genomic_DNA"/>
</dbReference>
<dbReference type="Gene3D" id="3.30.750.24">
    <property type="entry name" value="STAS domain"/>
    <property type="match status" value="1"/>
</dbReference>
<dbReference type="InterPro" id="IPR036513">
    <property type="entry name" value="STAS_dom_sf"/>
</dbReference>
<dbReference type="SUPFAM" id="SSF52091">
    <property type="entry name" value="SpoIIaa-like"/>
    <property type="match status" value="1"/>
</dbReference>
<dbReference type="PROSITE" id="PS50801">
    <property type="entry name" value="STAS"/>
    <property type="match status" value="1"/>
</dbReference>
<sequence length="94" mass="10739">MSDQVYVLPSELTIYEVEETYRELRSLVNESDNVVLDGANVVEIDSAGFQLLVWFLRCSHQSISINAIRQPSEEVIKLFELVGDSGHRERNQNV</sequence>
<evidence type="ECO:0000259" key="1">
    <source>
        <dbReference type="PROSITE" id="PS50801"/>
    </source>
</evidence>
<dbReference type="RefSeq" id="WP_069666662.1">
    <property type="nucleotide sequence ID" value="NZ_JAPFIM010000026.1"/>
</dbReference>
<dbReference type="Proteomes" id="UP001150001">
    <property type="component" value="Unassembled WGS sequence"/>
</dbReference>
<evidence type="ECO:0000313" key="4">
    <source>
        <dbReference type="Proteomes" id="UP000094761"/>
    </source>
</evidence>
<gene>
    <name evidence="3" type="ORF">AZ468_06445</name>
    <name evidence="2" type="ORF">OPW20_15745</name>
</gene>
<dbReference type="InterPro" id="IPR002645">
    <property type="entry name" value="STAS_dom"/>
</dbReference>
<name>A0A178JF29_9VIBR</name>
<dbReference type="InterPro" id="IPR052746">
    <property type="entry name" value="MlaB_ABC_Transporter"/>
</dbReference>
<dbReference type="PANTHER" id="PTHR35849">
    <property type="entry name" value="BLR2341 PROTEIN"/>
    <property type="match status" value="1"/>
</dbReference>
<evidence type="ECO:0000313" key="3">
    <source>
        <dbReference type="EMBL" id="OAN00763.1"/>
    </source>
</evidence>